<accession>A0A1G2KPU9</accession>
<sequence length="164" mass="19243">MGVNMQLELRVASEVKDREGARRARSFSSRILTRLVKVPALAWLSRHKVALSVRLVGPAVMQKLNRRYRKKNKPTNVLSFPLFVPRELARRKTKRGLMELGDIVICPTIIRKEAKVAKASYYQQFFWILAHGILHTLGYDHERTARERRAMERLEQHLRRSFRP</sequence>
<protein>
    <recommendedName>
        <fullName evidence="7">Endoribonuclease YbeY</fullName>
        <ecNumber evidence="7">3.1.-.-</ecNumber>
    </recommendedName>
</protein>
<keyword evidence="4 7" id="KW-0255">Endonuclease</keyword>
<feature type="binding site" evidence="7">
    <location>
        <position position="135"/>
    </location>
    <ligand>
        <name>Zn(2+)</name>
        <dbReference type="ChEBI" id="CHEBI:29105"/>
        <note>catalytic</note>
    </ligand>
</feature>
<dbReference type="Pfam" id="PF02130">
    <property type="entry name" value="YbeY"/>
    <property type="match status" value="1"/>
</dbReference>
<dbReference type="PANTHER" id="PTHR46986">
    <property type="entry name" value="ENDORIBONUCLEASE YBEY, CHLOROPLASTIC"/>
    <property type="match status" value="1"/>
</dbReference>
<dbReference type="GO" id="GO:0005737">
    <property type="term" value="C:cytoplasm"/>
    <property type="evidence" value="ECO:0007669"/>
    <property type="project" value="UniProtKB-SubCell"/>
</dbReference>
<dbReference type="AlphaFoldDB" id="A0A1G2KPU9"/>
<dbReference type="Proteomes" id="UP000178710">
    <property type="component" value="Unassembled WGS sequence"/>
</dbReference>
<evidence type="ECO:0000256" key="5">
    <source>
        <dbReference type="ARBA" id="ARBA00022801"/>
    </source>
</evidence>
<organism evidence="8 9">
    <name type="scientific">Candidatus Sungbacteria bacterium RIFCSPHIGHO2_02_FULL_49_20</name>
    <dbReference type="NCBI Taxonomy" id="1802272"/>
    <lineage>
        <taxon>Bacteria</taxon>
        <taxon>Candidatus Sungiibacteriota</taxon>
    </lineage>
</organism>
<comment type="similarity">
    <text evidence="1 7">Belongs to the endoribonuclease YbeY family.</text>
</comment>
<dbReference type="GO" id="GO:0008270">
    <property type="term" value="F:zinc ion binding"/>
    <property type="evidence" value="ECO:0007669"/>
    <property type="project" value="UniProtKB-UniRule"/>
</dbReference>
<dbReference type="Gene3D" id="3.40.390.30">
    <property type="entry name" value="Metalloproteases ('zincins'), catalytic domain"/>
    <property type="match status" value="1"/>
</dbReference>
<dbReference type="EC" id="3.1.-.-" evidence="7"/>
<name>A0A1G2KPU9_9BACT</name>
<comment type="subcellular location">
    <subcellularLocation>
        <location evidence="7">Cytoplasm</location>
    </subcellularLocation>
</comment>
<dbReference type="NCBIfam" id="TIGR00043">
    <property type="entry name" value="rRNA maturation RNase YbeY"/>
    <property type="match status" value="1"/>
</dbReference>
<proteinExistence type="inferred from homology"/>
<keyword evidence="2 7" id="KW-0540">Nuclease</keyword>
<feature type="binding site" evidence="7">
    <location>
        <position position="141"/>
    </location>
    <ligand>
        <name>Zn(2+)</name>
        <dbReference type="ChEBI" id="CHEBI:29105"/>
        <note>catalytic</note>
    </ligand>
</feature>
<keyword evidence="7" id="KW-0963">Cytoplasm</keyword>
<dbReference type="GO" id="GO:0004222">
    <property type="term" value="F:metalloendopeptidase activity"/>
    <property type="evidence" value="ECO:0007669"/>
    <property type="project" value="InterPro"/>
</dbReference>
<evidence type="ECO:0000256" key="6">
    <source>
        <dbReference type="ARBA" id="ARBA00022833"/>
    </source>
</evidence>
<evidence type="ECO:0000256" key="7">
    <source>
        <dbReference type="HAMAP-Rule" id="MF_00009"/>
    </source>
</evidence>
<dbReference type="HAMAP" id="MF_00009">
    <property type="entry name" value="Endoribonucl_YbeY"/>
    <property type="match status" value="1"/>
</dbReference>
<keyword evidence="7" id="KW-0698">rRNA processing</keyword>
<dbReference type="GO" id="GO:0006364">
    <property type="term" value="P:rRNA processing"/>
    <property type="evidence" value="ECO:0007669"/>
    <property type="project" value="UniProtKB-UniRule"/>
</dbReference>
<dbReference type="InterPro" id="IPR002036">
    <property type="entry name" value="YbeY"/>
</dbReference>
<evidence type="ECO:0000256" key="1">
    <source>
        <dbReference type="ARBA" id="ARBA00010875"/>
    </source>
</evidence>
<feature type="binding site" evidence="7">
    <location>
        <position position="131"/>
    </location>
    <ligand>
        <name>Zn(2+)</name>
        <dbReference type="ChEBI" id="CHEBI:29105"/>
        <note>catalytic</note>
    </ligand>
</feature>
<evidence type="ECO:0000256" key="4">
    <source>
        <dbReference type="ARBA" id="ARBA00022759"/>
    </source>
</evidence>
<keyword evidence="7" id="KW-0690">Ribosome biogenesis</keyword>
<dbReference type="InterPro" id="IPR023091">
    <property type="entry name" value="MetalPrtase_cat_dom_sf_prd"/>
</dbReference>
<dbReference type="GO" id="GO:0004521">
    <property type="term" value="F:RNA endonuclease activity"/>
    <property type="evidence" value="ECO:0007669"/>
    <property type="project" value="UniProtKB-UniRule"/>
</dbReference>
<dbReference type="SUPFAM" id="SSF55486">
    <property type="entry name" value="Metalloproteases ('zincins'), catalytic domain"/>
    <property type="match status" value="1"/>
</dbReference>
<comment type="cofactor">
    <cofactor evidence="7">
        <name>Zn(2+)</name>
        <dbReference type="ChEBI" id="CHEBI:29105"/>
    </cofactor>
    <text evidence="7">Binds 1 zinc ion.</text>
</comment>
<keyword evidence="5 7" id="KW-0378">Hydrolase</keyword>
<gene>
    <name evidence="7" type="primary">ybeY</name>
    <name evidence="8" type="ORF">A3C12_02930</name>
</gene>
<comment type="caution">
    <text evidence="8">The sequence shown here is derived from an EMBL/GenBank/DDBJ whole genome shotgun (WGS) entry which is preliminary data.</text>
</comment>
<evidence type="ECO:0000313" key="8">
    <source>
        <dbReference type="EMBL" id="OHA01415.1"/>
    </source>
</evidence>
<evidence type="ECO:0000313" key="9">
    <source>
        <dbReference type="Proteomes" id="UP000178710"/>
    </source>
</evidence>
<evidence type="ECO:0000256" key="3">
    <source>
        <dbReference type="ARBA" id="ARBA00022723"/>
    </source>
</evidence>
<dbReference type="EMBL" id="MHQK01000027">
    <property type="protein sequence ID" value="OHA01415.1"/>
    <property type="molecule type" value="Genomic_DNA"/>
</dbReference>
<reference evidence="8 9" key="1">
    <citation type="journal article" date="2016" name="Nat. Commun.">
        <title>Thousands of microbial genomes shed light on interconnected biogeochemical processes in an aquifer system.</title>
        <authorList>
            <person name="Anantharaman K."/>
            <person name="Brown C.T."/>
            <person name="Hug L.A."/>
            <person name="Sharon I."/>
            <person name="Castelle C.J."/>
            <person name="Probst A.J."/>
            <person name="Thomas B.C."/>
            <person name="Singh A."/>
            <person name="Wilkins M.J."/>
            <person name="Karaoz U."/>
            <person name="Brodie E.L."/>
            <person name="Williams K.H."/>
            <person name="Hubbard S.S."/>
            <person name="Banfield J.F."/>
        </authorList>
    </citation>
    <scope>NUCLEOTIDE SEQUENCE [LARGE SCALE GENOMIC DNA]</scope>
</reference>
<comment type="function">
    <text evidence="7">Single strand-specific metallo-endoribonuclease involved in late-stage 70S ribosome quality control and in maturation of the 3' terminus of the 16S rRNA.</text>
</comment>
<dbReference type="PANTHER" id="PTHR46986:SF1">
    <property type="entry name" value="ENDORIBONUCLEASE YBEY, CHLOROPLASTIC"/>
    <property type="match status" value="1"/>
</dbReference>
<keyword evidence="3 7" id="KW-0479">Metal-binding</keyword>
<keyword evidence="6 7" id="KW-0862">Zinc</keyword>
<evidence type="ECO:0000256" key="2">
    <source>
        <dbReference type="ARBA" id="ARBA00022722"/>
    </source>
</evidence>